<protein>
    <recommendedName>
        <fullName evidence="4">SH3b domain-containing protein</fullName>
    </recommendedName>
</protein>
<dbReference type="EMBL" id="CP014230">
    <property type="protein sequence ID" value="AMD93295.1"/>
    <property type="molecule type" value="Genomic_DNA"/>
</dbReference>
<dbReference type="AlphaFoldDB" id="A0A0X8JQY9"/>
<sequence>MAFFIRAALMLFFIFPPVWAQAMTGWRTHESPALLLERPERGASGREIMLPEELDIEDAVLSNGGYWYKVTIQGVTGWLFQDTLLVRTGESDENERVDTVYDAVDEARGALFAGEGPGKAWVRRPDVPLSAGDGHAGGVIETWAAKDAVFQTMTLGDRTHTLYFAADTAQAARKFLGNAFVGLTGEELRSRLGRETSRVGSSLRYEQAGGHTFLEFRMEDGVVAEVQHVFWPGNCMELPARTTQLRRFRDAPGEDWPRAAWVKGKDVRVRKEPSLMAEVVGRLHEDGPPLVWLDAMDRGEAWLWYRVEFETAPGTYTGGWIYGQFLEPYRDGTTYADYFLDVTEHEFWTKTNSLREGLGKPVKSDGWIEEWPGLALSYSSFRDGETEERYLSAVKISDARRDFGGIWVGDGAESLRELVDGLLADRWKGERELKEGENVFTHEEGLAEIVLVFKNGVLSSMERVSRAAD</sequence>
<proteinExistence type="predicted"/>
<evidence type="ECO:0008006" key="4">
    <source>
        <dbReference type="Google" id="ProtNLM"/>
    </source>
</evidence>
<gene>
    <name evidence="2" type="ORF">AXF15_09440</name>
</gene>
<keyword evidence="1" id="KW-0732">Signal</keyword>
<evidence type="ECO:0000313" key="2">
    <source>
        <dbReference type="EMBL" id="AMD93295.1"/>
    </source>
</evidence>
<dbReference type="Proteomes" id="UP000063964">
    <property type="component" value="Chromosome"/>
</dbReference>
<dbReference type="STRING" id="888061.AXF15_09440"/>
<keyword evidence="3" id="KW-1185">Reference proteome</keyword>
<evidence type="ECO:0000313" key="3">
    <source>
        <dbReference type="Proteomes" id="UP000063964"/>
    </source>
</evidence>
<feature type="chain" id="PRO_5007067631" description="SH3b domain-containing protein" evidence="1">
    <location>
        <begin position="21"/>
        <end position="469"/>
    </location>
</feature>
<dbReference type="KEGG" id="doa:AXF15_09440"/>
<feature type="signal peptide" evidence="1">
    <location>
        <begin position="1"/>
        <end position="20"/>
    </location>
</feature>
<dbReference type="OrthoDB" id="9943783at2"/>
<accession>A0A0X8JQY9</accession>
<evidence type="ECO:0000256" key="1">
    <source>
        <dbReference type="SAM" id="SignalP"/>
    </source>
</evidence>
<organism evidence="2 3">
    <name type="scientific">Desulfomicrobium orale DSM 12838</name>
    <dbReference type="NCBI Taxonomy" id="888061"/>
    <lineage>
        <taxon>Bacteria</taxon>
        <taxon>Pseudomonadati</taxon>
        <taxon>Thermodesulfobacteriota</taxon>
        <taxon>Desulfovibrionia</taxon>
        <taxon>Desulfovibrionales</taxon>
        <taxon>Desulfomicrobiaceae</taxon>
        <taxon>Desulfomicrobium</taxon>
    </lineage>
</organism>
<name>A0A0X8JQY9_9BACT</name>
<dbReference type="RefSeq" id="WP_066606492.1">
    <property type="nucleotide sequence ID" value="NZ_CP014230.1"/>
</dbReference>
<reference evidence="3" key="1">
    <citation type="submission" date="2016-02" db="EMBL/GenBank/DDBJ databases">
        <authorList>
            <person name="Holder M.E."/>
            <person name="Ajami N.J."/>
            <person name="Petrosino J.F."/>
        </authorList>
    </citation>
    <scope>NUCLEOTIDE SEQUENCE [LARGE SCALE GENOMIC DNA]</scope>
    <source>
        <strain evidence="3">DSM 12838</strain>
    </source>
</reference>